<organism evidence="1 2">
    <name type="scientific">Nonomuraea purpurea</name>
    <dbReference type="NCBI Taxonomy" id="1849276"/>
    <lineage>
        <taxon>Bacteria</taxon>
        <taxon>Bacillati</taxon>
        <taxon>Actinomycetota</taxon>
        <taxon>Actinomycetes</taxon>
        <taxon>Streptosporangiales</taxon>
        <taxon>Streptosporangiaceae</taxon>
        <taxon>Nonomuraea</taxon>
    </lineage>
</organism>
<gene>
    <name evidence="1" type="ORF">ACFOY2_43650</name>
</gene>
<evidence type="ECO:0000313" key="2">
    <source>
        <dbReference type="Proteomes" id="UP001595851"/>
    </source>
</evidence>
<accession>A0ABV8GMW2</accession>
<comment type="caution">
    <text evidence="1">The sequence shown here is derived from an EMBL/GenBank/DDBJ whole genome shotgun (WGS) entry which is preliminary data.</text>
</comment>
<dbReference type="EMBL" id="JBHSBI010000033">
    <property type="protein sequence ID" value="MFC4014186.1"/>
    <property type="molecule type" value="Genomic_DNA"/>
</dbReference>
<keyword evidence="2" id="KW-1185">Reference proteome</keyword>
<protein>
    <submittedName>
        <fullName evidence="1">Uncharacterized protein</fullName>
    </submittedName>
</protein>
<reference evidence="2" key="1">
    <citation type="journal article" date="2019" name="Int. J. Syst. Evol. Microbiol.">
        <title>The Global Catalogue of Microorganisms (GCM) 10K type strain sequencing project: providing services to taxonomists for standard genome sequencing and annotation.</title>
        <authorList>
            <consortium name="The Broad Institute Genomics Platform"/>
            <consortium name="The Broad Institute Genome Sequencing Center for Infectious Disease"/>
            <person name="Wu L."/>
            <person name="Ma J."/>
        </authorList>
    </citation>
    <scope>NUCLEOTIDE SEQUENCE [LARGE SCALE GENOMIC DNA]</scope>
    <source>
        <strain evidence="2">TBRC 1276</strain>
    </source>
</reference>
<proteinExistence type="predicted"/>
<dbReference type="RefSeq" id="WP_379534036.1">
    <property type="nucleotide sequence ID" value="NZ_JBHSBI010000033.1"/>
</dbReference>
<name>A0ABV8GMW2_9ACTN</name>
<dbReference type="Proteomes" id="UP001595851">
    <property type="component" value="Unassembled WGS sequence"/>
</dbReference>
<evidence type="ECO:0000313" key="1">
    <source>
        <dbReference type="EMBL" id="MFC4014186.1"/>
    </source>
</evidence>
<sequence>MFTELTALGLVDEAMTALTPADAIDLLVRRRLEQTQRRLTD</sequence>